<dbReference type="EMBL" id="JBHRZH010000006">
    <property type="protein sequence ID" value="MFC3761033.1"/>
    <property type="molecule type" value="Genomic_DNA"/>
</dbReference>
<comment type="similarity">
    <text evidence="1 2">Belongs to the anti-sigma-factor antagonist family.</text>
</comment>
<dbReference type="RefSeq" id="WP_205117257.1">
    <property type="nucleotide sequence ID" value="NZ_JAFBCM010000001.1"/>
</dbReference>
<dbReference type="PANTHER" id="PTHR33495">
    <property type="entry name" value="ANTI-SIGMA FACTOR ANTAGONIST TM_1081-RELATED-RELATED"/>
    <property type="match status" value="1"/>
</dbReference>
<dbReference type="SUPFAM" id="SSF52091">
    <property type="entry name" value="SpoIIaa-like"/>
    <property type="match status" value="1"/>
</dbReference>
<dbReference type="Pfam" id="PF01740">
    <property type="entry name" value="STAS"/>
    <property type="match status" value="1"/>
</dbReference>
<dbReference type="Gene3D" id="3.30.750.24">
    <property type="entry name" value="STAS domain"/>
    <property type="match status" value="1"/>
</dbReference>
<evidence type="ECO:0000259" key="3">
    <source>
        <dbReference type="PROSITE" id="PS50801"/>
    </source>
</evidence>
<name>A0ABV7YA45_9ACTN</name>
<protein>
    <recommendedName>
        <fullName evidence="2">Anti-sigma factor antagonist</fullName>
    </recommendedName>
</protein>
<evidence type="ECO:0000256" key="2">
    <source>
        <dbReference type="RuleBase" id="RU003749"/>
    </source>
</evidence>
<evidence type="ECO:0000313" key="4">
    <source>
        <dbReference type="EMBL" id="MFC3761033.1"/>
    </source>
</evidence>
<dbReference type="InterPro" id="IPR002645">
    <property type="entry name" value="STAS_dom"/>
</dbReference>
<gene>
    <name evidence="4" type="ORF">ACFOUW_09285</name>
</gene>
<dbReference type="InterPro" id="IPR036513">
    <property type="entry name" value="STAS_dom_sf"/>
</dbReference>
<dbReference type="CDD" id="cd07043">
    <property type="entry name" value="STAS_anti-anti-sigma_factors"/>
    <property type="match status" value="1"/>
</dbReference>
<organism evidence="4 5">
    <name type="scientific">Tenggerimyces flavus</name>
    <dbReference type="NCBI Taxonomy" id="1708749"/>
    <lineage>
        <taxon>Bacteria</taxon>
        <taxon>Bacillati</taxon>
        <taxon>Actinomycetota</taxon>
        <taxon>Actinomycetes</taxon>
        <taxon>Propionibacteriales</taxon>
        <taxon>Nocardioidaceae</taxon>
        <taxon>Tenggerimyces</taxon>
    </lineage>
</organism>
<dbReference type="PANTHER" id="PTHR33495:SF2">
    <property type="entry name" value="ANTI-SIGMA FACTOR ANTAGONIST TM_1081-RELATED"/>
    <property type="match status" value="1"/>
</dbReference>
<sequence>MDLGISIERDGAAFVAIPDGEVDVASAPRLRDELLTALNDRPPLLVVDLSQVTFLDSTGLAALVAVYRRATEVGTAFALAAPTRIAGKVLSITGLDRAWPVFDTRAEALAGGASAGDGEGSIPVQ</sequence>
<proteinExistence type="inferred from homology"/>
<comment type="caution">
    <text evidence="4">The sequence shown here is derived from an EMBL/GenBank/DDBJ whole genome shotgun (WGS) entry which is preliminary data.</text>
</comment>
<dbReference type="PROSITE" id="PS50801">
    <property type="entry name" value="STAS"/>
    <property type="match status" value="1"/>
</dbReference>
<dbReference type="Proteomes" id="UP001595699">
    <property type="component" value="Unassembled WGS sequence"/>
</dbReference>
<accession>A0ABV7YA45</accession>
<dbReference type="InterPro" id="IPR003658">
    <property type="entry name" value="Anti-sigma_ant"/>
</dbReference>
<reference evidence="5" key="1">
    <citation type="journal article" date="2019" name="Int. J. Syst. Evol. Microbiol.">
        <title>The Global Catalogue of Microorganisms (GCM) 10K type strain sequencing project: providing services to taxonomists for standard genome sequencing and annotation.</title>
        <authorList>
            <consortium name="The Broad Institute Genomics Platform"/>
            <consortium name="The Broad Institute Genome Sequencing Center for Infectious Disease"/>
            <person name="Wu L."/>
            <person name="Ma J."/>
        </authorList>
    </citation>
    <scope>NUCLEOTIDE SEQUENCE [LARGE SCALE GENOMIC DNA]</scope>
    <source>
        <strain evidence="5">CGMCC 4.7241</strain>
    </source>
</reference>
<feature type="domain" description="STAS" evidence="3">
    <location>
        <begin position="3"/>
        <end position="112"/>
    </location>
</feature>
<evidence type="ECO:0000313" key="5">
    <source>
        <dbReference type="Proteomes" id="UP001595699"/>
    </source>
</evidence>
<keyword evidence="5" id="KW-1185">Reference proteome</keyword>
<dbReference type="NCBIfam" id="TIGR00377">
    <property type="entry name" value="ant_ant_sig"/>
    <property type="match status" value="1"/>
</dbReference>
<evidence type="ECO:0000256" key="1">
    <source>
        <dbReference type="ARBA" id="ARBA00009013"/>
    </source>
</evidence>